<gene>
    <name evidence="3" type="ORF">EHW89_05580</name>
</gene>
<reference evidence="4" key="1">
    <citation type="submission" date="2018-12" db="EMBL/GenBank/DDBJ databases">
        <title>Genome sequencing of Streptococcus sp. KCOM 2412 (= ChDC F135).</title>
        <authorList>
            <person name="Kook J.-K."/>
            <person name="Park S.-N."/>
            <person name="Lim Y.K."/>
        </authorList>
    </citation>
    <scope>NUCLEOTIDE SEQUENCE [LARGE SCALE GENOMIC DNA]</scope>
    <source>
        <strain evidence="4">KCOM 2412</strain>
    </source>
</reference>
<dbReference type="AlphaFoldDB" id="A0A3Q9F4X8"/>
<dbReference type="EMBL" id="CP034543">
    <property type="protein sequence ID" value="AZQ42674.1"/>
    <property type="molecule type" value="Genomic_DNA"/>
</dbReference>
<dbReference type="KEGG" id="spei:EHW89_05580"/>
<dbReference type="InterPro" id="IPR000836">
    <property type="entry name" value="PRTase_dom"/>
</dbReference>
<dbReference type="PANTHER" id="PTHR47505">
    <property type="entry name" value="DNA UTILIZATION PROTEIN YHGH"/>
    <property type="match status" value="1"/>
</dbReference>
<protein>
    <submittedName>
        <fullName evidence="3">ComF family protein</fullName>
    </submittedName>
</protein>
<keyword evidence="4" id="KW-1185">Reference proteome</keyword>
<evidence type="ECO:0000256" key="1">
    <source>
        <dbReference type="ARBA" id="ARBA00008007"/>
    </source>
</evidence>
<name>A0A3Q9F4X8_9STRE</name>
<evidence type="ECO:0000313" key="4">
    <source>
        <dbReference type="Proteomes" id="UP000272924"/>
    </source>
</evidence>
<evidence type="ECO:0000313" key="3">
    <source>
        <dbReference type="EMBL" id="AZQ42674.1"/>
    </source>
</evidence>
<organism evidence="3 4">
    <name type="scientific">Streptococcus periodonticum</name>
    <dbReference type="NCBI Taxonomy" id="2490633"/>
    <lineage>
        <taxon>Bacteria</taxon>
        <taxon>Bacillati</taxon>
        <taxon>Bacillota</taxon>
        <taxon>Bacilli</taxon>
        <taxon>Lactobacillales</taxon>
        <taxon>Streptococcaceae</taxon>
        <taxon>Streptococcus</taxon>
    </lineage>
</organism>
<dbReference type="PANTHER" id="PTHR47505:SF1">
    <property type="entry name" value="DNA UTILIZATION PROTEIN YHGH"/>
    <property type="match status" value="1"/>
</dbReference>
<feature type="domain" description="Phosphoribosyltransferase" evidence="2">
    <location>
        <begin position="97"/>
        <end position="158"/>
    </location>
</feature>
<sequence length="218" mass="25142">MHELHPYSKAIISNKKSESKLSGQFNNKLADLIIKTIESFPNSFKLDALCYVPPRPDEEESRFEAVFSEIFSDDYVKKSHIEDISHFLISIRNFQKQKFLNQEERLRNVEGAFTVTESLEGKNVMIIDDVITTGATLKSCADALFLAGAESVSFFVFAINQLEQPGLFSEYRPICPHCSENLYLYINSTKKRPFYSCPVCRRTFDFDLIIEDLNRRIK</sequence>
<dbReference type="InterPro" id="IPR029057">
    <property type="entry name" value="PRTase-like"/>
</dbReference>
<dbReference type="InterPro" id="IPR051910">
    <property type="entry name" value="ComF/GntX_DNA_util-trans"/>
</dbReference>
<evidence type="ECO:0000259" key="2">
    <source>
        <dbReference type="Pfam" id="PF00156"/>
    </source>
</evidence>
<dbReference type="CDD" id="cd06223">
    <property type="entry name" value="PRTases_typeI"/>
    <property type="match status" value="1"/>
</dbReference>
<comment type="similarity">
    <text evidence="1">Belongs to the ComF/GntX family.</text>
</comment>
<dbReference type="Pfam" id="PF00156">
    <property type="entry name" value="Pribosyltran"/>
    <property type="match status" value="1"/>
</dbReference>
<dbReference type="Gene3D" id="3.40.50.2020">
    <property type="match status" value="1"/>
</dbReference>
<proteinExistence type="inferred from homology"/>
<dbReference type="SUPFAM" id="SSF53271">
    <property type="entry name" value="PRTase-like"/>
    <property type="match status" value="1"/>
</dbReference>
<accession>A0A3Q9F4X8</accession>
<dbReference type="Proteomes" id="UP000272924">
    <property type="component" value="Chromosome"/>
</dbReference>